<evidence type="ECO:0000256" key="1">
    <source>
        <dbReference type="SAM" id="MobiDB-lite"/>
    </source>
</evidence>
<dbReference type="Proteomes" id="UP000322234">
    <property type="component" value="Unassembled WGS sequence"/>
</dbReference>
<evidence type="ECO:0000313" key="3">
    <source>
        <dbReference type="Proteomes" id="UP000322234"/>
    </source>
</evidence>
<feature type="region of interest" description="Disordered" evidence="1">
    <location>
        <begin position="1"/>
        <end position="22"/>
    </location>
</feature>
<feature type="compositionally biased region" description="Basic and acidic residues" evidence="1">
    <location>
        <begin position="82"/>
        <end position="95"/>
    </location>
</feature>
<gene>
    <name evidence="2" type="ORF">E5288_WYG012126</name>
</gene>
<organism evidence="2 3">
    <name type="scientific">Bos mutus</name>
    <name type="common">wild yak</name>
    <dbReference type="NCBI Taxonomy" id="72004"/>
    <lineage>
        <taxon>Eukaryota</taxon>
        <taxon>Metazoa</taxon>
        <taxon>Chordata</taxon>
        <taxon>Craniata</taxon>
        <taxon>Vertebrata</taxon>
        <taxon>Euteleostomi</taxon>
        <taxon>Mammalia</taxon>
        <taxon>Eutheria</taxon>
        <taxon>Laurasiatheria</taxon>
        <taxon>Artiodactyla</taxon>
        <taxon>Ruminantia</taxon>
        <taxon>Pecora</taxon>
        <taxon>Bovidae</taxon>
        <taxon>Bovinae</taxon>
        <taxon>Bos</taxon>
    </lineage>
</organism>
<dbReference type="EMBL" id="VBQZ03000019">
    <property type="protein sequence ID" value="MXQ84110.1"/>
    <property type="molecule type" value="Genomic_DNA"/>
</dbReference>
<protein>
    <submittedName>
        <fullName evidence="2">Uncharacterized protein</fullName>
    </submittedName>
</protein>
<accession>A0A6B0R3C1</accession>
<evidence type="ECO:0000313" key="2">
    <source>
        <dbReference type="EMBL" id="MXQ84110.1"/>
    </source>
</evidence>
<dbReference type="AlphaFoldDB" id="A0A6B0R3C1"/>
<feature type="region of interest" description="Disordered" evidence="1">
    <location>
        <begin position="77"/>
        <end position="138"/>
    </location>
</feature>
<comment type="caution">
    <text evidence="2">The sequence shown here is derived from an EMBL/GenBank/DDBJ whole genome shotgun (WGS) entry which is preliminary data.</text>
</comment>
<name>A0A6B0R3C1_9CETA</name>
<keyword evidence="3" id="KW-1185">Reference proteome</keyword>
<proteinExistence type="predicted"/>
<reference evidence="2" key="1">
    <citation type="submission" date="2019-10" db="EMBL/GenBank/DDBJ databases">
        <title>The sequence and de novo assembly of the wild yak genome.</title>
        <authorList>
            <person name="Liu Y."/>
        </authorList>
    </citation>
    <scope>NUCLEOTIDE SEQUENCE [LARGE SCALE GENOMIC DNA]</scope>
    <source>
        <strain evidence="2">WY2019</strain>
    </source>
</reference>
<sequence length="138" mass="14634">MVTASSTPPGSGAVEDVEKERDGCNDELKMDAMCIYSPLEDKHLSTLLCMQGQQGDPGGGGERTICDRVKGVLEVGHGHSGKVLEKAKTPGDARSSKRQNCLHMASGPPDTETKDASEASWAPGPQASQKRSFRGHMP</sequence>